<dbReference type="Pfam" id="PF09600">
    <property type="entry name" value="Cyd_oper_YbgE"/>
    <property type="match status" value="1"/>
</dbReference>
<reference evidence="2" key="1">
    <citation type="submission" date="2022-11" db="EMBL/GenBank/DDBJ databases">
        <title>Parathalassolutuus dongxingensis gen. nov., sp. nov., a novel member of family Oceanospirillaceae isolated from a coastal shrimp pond in Guangxi, China.</title>
        <authorList>
            <person name="Chen H."/>
        </authorList>
    </citation>
    <scope>NUCLEOTIDE SEQUENCE</scope>
    <source>
        <strain evidence="2">G-43</strain>
    </source>
</reference>
<keyword evidence="1" id="KW-0812">Transmembrane</keyword>
<accession>A0A9X3EGQ9</accession>
<feature type="transmembrane region" description="Helical" evidence="1">
    <location>
        <begin position="78"/>
        <end position="97"/>
    </location>
</feature>
<gene>
    <name evidence="2" type="ORF">OUO13_18850</name>
</gene>
<protein>
    <submittedName>
        <fullName evidence="2">Cytochrome bd biosynthesis protein</fullName>
    </submittedName>
</protein>
<evidence type="ECO:0000313" key="3">
    <source>
        <dbReference type="Proteomes" id="UP001150830"/>
    </source>
</evidence>
<keyword evidence="3" id="KW-1185">Reference proteome</keyword>
<organism evidence="2 3">
    <name type="scientific">Parathalassolituus penaei</name>
    <dbReference type="NCBI Taxonomy" id="2997323"/>
    <lineage>
        <taxon>Bacteria</taxon>
        <taxon>Pseudomonadati</taxon>
        <taxon>Pseudomonadota</taxon>
        <taxon>Gammaproteobacteria</taxon>
        <taxon>Oceanospirillales</taxon>
        <taxon>Oceanospirillaceae</taxon>
        <taxon>Parathalassolituus</taxon>
    </lineage>
</organism>
<dbReference type="InterPro" id="IPR011846">
    <property type="entry name" value="Cyd_oper_YbgE"/>
</dbReference>
<comment type="caution">
    <text evidence="2">The sequence shown here is derived from an EMBL/GenBank/DDBJ whole genome shotgun (WGS) entry which is preliminary data.</text>
</comment>
<evidence type="ECO:0000313" key="2">
    <source>
        <dbReference type="EMBL" id="MCY0967242.1"/>
    </source>
</evidence>
<dbReference type="RefSeq" id="WP_283175444.1">
    <property type="nucleotide sequence ID" value="NZ_JAPNOA010000059.1"/>
</dbReference>
<sequence>MTEPVDYRLYGPLYSGWARALSLLAALVLSALLLVMPHLVAVETREIDHGRLSLALLGLSCGFIHGIGFVPLTPFWRIAFGPWIGWPLMLLAGLWWFV</sequence>
<feature type="transmembrane region" description="Helical" evidence="1">
    <location>
        <begin position="20"/>
        <end position="40"/>
    </location>
</feature>
<dbReference type="EMBL" id="JAPNOA010000059">
    <property type="protein sequence ID" value="MCY0967242.1"/>
    <property type="molecule type" value="Genomic_DNA"/>
</dbReference>
<proteinExistence type="predicted"/>
<keyword evidence="1" id="KW-0472">Membrane</keyword>
<keyword evidence="1" id="KW-1133">Transmembrane helix</keyword>
<evidence type="ECO:0000256" key="1">
    <source>
        <dbReference type="SAM" id="Phobius"/>
    </source>
</evidence>
<feature type="transmembrane region" description="Helical" evidence="1">
    <location>
        <begin position="52"/>
        <end position="72"/>
    </location>
</feature>
<dbReference type="Proteomes" id="UP001150830">
    <property type="component" value="Unassembled WGS sequence"/>
</dbReference>
<dbReference type="AlphaFoldDB" id="A0A9X3EGQ9"/>
<name>A0A9X3EGQ9_9GAMM</name>